<evidence type="ECO:0000259" key="2">
    <source>
        <dbReference type="PROSITE" id="PS51384"/>
    </source>
</evidence>
<keyword evidence="1" id="KW-0001">2Fe-2S</keyword>
<keyword evidence="1" id="KW-0408">Iron</keyword>
<feature type="binding site" evidence="1">
    <location>
        <position position="249"/>
    </location>
    <ligand>
        <name>[2Fe-2S] cluster</name>
        <dbReference type="ChEBI" id="CHEBI:190135"/>
    </ligand>
</feature>
<dbReference type="SUPFAM" id="SSF52343">
    <property type="entry name" value="Ferredoxin reductase-like, C-terminal NADP-linked domain"/>
    <property type="match status" value="1"/>
</dbReference>
<protein>
    <submittedName>
        <fullName evidence="3">Oxidoreductase</fullName>
    </submittedName>
</protein>
<accession>W4L7K8</accession>
<dbReference type="InterPro" id="IPR001709">
    <property type="entry name" value="Flavoprot_Pyr_Nucl_cyt_Rdtase"/>
</dbReference>
<evidence type="ECO:0000313" key="3">
    <source>
        <dbReference type="EMBL" id="ETW94063.1"/>
    </source>
</evidence>
<feature type="binding site" evidence="1">
    <location>
        <position position="257"/>
    </location>
    <ligand>
        <name>[2Fe-2S] cluster</name>
        <dbReference type="ChEBI" id="CHEBI:190135"/>
    </ligand>
</feature>
<dbReference type="Gene3D" id="3.40.50.80">
    <property type="entry name" value="Nucleotide-binding domain of ferredoxin-NADP reductase (FNR) module"/>
    <property type="match status" value="1"/>
</dbReference>
<dbReference type="GO" id="GO:0016491">
    <property type="term" value="F:oxidoreductase activity"/>
    <property type="evidence" value="ECO:0007669"/>
    <property type="project" value="InterPro"/>
</dbReference>
<name>W4L7K8_ENTF1</name>
<dbReference type="CDD" id="cd06221">
    <property type="entry name" value="sulfite_reductase_like"/>
    <property type="match status" value="1"/>
</dbReference>
<keyword evidence="1" id="KW-0479">Metal-binding</keyword>
<comment type="caution">
    <text evidence="3">The sequence shown here is derived from an EMBL/GenBank/DDBJ whole genome shotgun (WGS) entry which is preliminary data.</text>
</comment>
<dbReference type="GO" id="GO:0006221">
    <property type="term" value="P:pyrimidine nucleotide biosynthetic process"/>
    <property type="evidence" value="ECO:0007669"/>
    <property type="project" value="InterPro"/>
</dbReference>
<feature type="binding site" evidence="1">
    <location>
        <position position="246"/>
    </location>
    <ligand>
        <name>[2Fe-2S] cluster</name>
        <dbReference type="ChEBI" id="CHEBI:190135"/>
    </ligand>
</feature>
<dbReference type="PANTHER" id="PTHR43513">
    <property type="entry name" value="DIHYDROOROTATE DEHYDROGENASE B (NAD(+)), ELECTRON TRANSFER SUBUNIT"/>
    <property type="match status" value="1"/>
</dbReference>
<comment type="cofactor">
    <cofactor evidence="1">
        <name>[2Fe-2S] cluster</name>
        <dbReference type="ChEBI" id="CHEBI:190135"/>
    </cofactor>
    <text evidence="1">Binds 1 [2Fe-2S] cluster per subunit.</text>
</comment>
<dbReference type="Proteomes" id="UP000019141">
    <property type="component" value="Unassembled WGS sequence"/>
</dbReference>
<dbReference type="Gene3D" id="2.40.30.10">
    <property type="entry name" value="Translation factors"/>
    <property type="match status" value="1"/>
</dbReference>
<gene>
    <name evidence="3" type="ORF">ETSY1_36460</name>
</gene>
<dbReference type="PANTHER" id="PTHR43513:SF1">
    <property type="entry name" value="ANAEROBIC SULFITE REDUCTASE SUBUNIT B"/>
    <property type="match status" value="1"/>
</dbReference>
<dbReference type="EMBL" id="AZHW01001125">
    <property type="protein sequence ID" value="ETW94063.1"/>
    <property type="molecule type" value="Genomic_DNA"/>
</dbReference>
<dbReference type="InterPro" id="IPR039261">
    <property type="entry name" value="FNR_nucleotide-bd"/>
</dbReference>
<dbReference type="Pfam" id="PF00175">
    <property type="entry name" value="NAD_binding_1"/>
    <property type="match status" value="1"/>
</dbReference>
<dbReference type="InterPro" id="IPR017927">
    <property type="entry name" value="FAD-bd_FR_type"/>
</dbReference>
<proteinExistence type="predicted"/>
<sequence length="277" mass="31199">MTTYSEPMRPEWYRVLRRRHDTADTLTLELEPQTERVQGFLPGQFNMLYVFGVGEVPISISGDPTQPQKLVHTTRAVGAVTQAICGLKRHEMIGVRGPFGTSWPVADCTGKDVVLIAGGIGLAPLRPVIYHLLAQREQYGNIVILYGTRTPADMLYPRQLAQWRGRFDVSVDVTVDHAPDTWRGHVGVVTKLIPNAPFDPHEAVAMICGPEVMMRFTIAELRNRGLPEEQIFVSMERNMKCAIGFCGHCQFGPSFICKDGPVMRYDRIKPWFGIREF</sequence>
<dbReference type="InterPro" id="IPR019480">
    <property type="entry name" value="Dihydroorotate_DH_Fe-S-bd"/>
</dbReference>
<dbReference type="AlphaFoldDB" id="W4L7K8"/>
<dbReference type="PIRSF" id="PIRSF006816">
    <property type="entry name" value="Cyc3_hyd_g"/>
    <property type="match status" value="1"/>
</dbReference>
<feature type="binding site" evidence="1">
    <location>
        <position position="241"/>
    </location>
    <ligand>
        <name>[2Fe-2S] cluster</name>
        <dbReference type="ChEBI" id="CHEBI:190135"/>
    </ligand>
</feature>
<dbReference type="PRINTS" id="PR00371">
    <property type="entry name" value="FPNCR"/>
</dbReference>
<dbReference type="InterPro" id="IPR017938">
    <property type="entry name" value="Riboflavin_synthase-like_b-brl"/>
</dbReference>
<dbReference type="GO" id="GO:0050660">
    <property type="term" value="F:flavin adenine dinucleotide binding"/>
    <property type="evidence" value="ECO:0007669"/>
    <property type="project" value="InterPro"/>
</dbReference>
<dbReference type="PATRIC" id="fig|1429438.4.peg.6853"/>
<feature type="domain" description="FAD-binding FR-type" evidence="2">
    <location>
        <begin position="8"/>
        <end position="105"/>
    </location>
</feature>
<dbReference type="PRINTS" id="PR00410">
    <property type="entry name" value="PHEHYDRXLASE"/>
</dbReference>
<evidence type="ECO:0000256" key="1">
    <source>
        <dbReference type="PIRSR" id="PIRSR006816-2"/>
    </source>
</evidence>
<dbReference type="GO" id="GO:0051537">
    <property type="term" value="F:2 iron, 2 sulfur cluster binding"/>
    <property type="evidence" value="ECO:0007669"/>
    <property type="project" value="UniProtKB-KW"/>
</dbReference>
<dbReference type="Pfam" id="PF10418">
    <property type="entry name" value="DHODB_Fe-S_bind"/>
    <property type="match status" value="1"/>
</dbReference>
<dbReference type="InterPro" id="IPR012165">
    <property type="entry name" value="Cyt_c3_hydrogenase_gsu"/>
</dbReference>
<keyword evidence="1" id="KW-0411">Iron-sulfur</keyword>
<dbReference type="InterPro" id="IPR050353">
    <property type="entry name" value="PyrK_electron_transfer"/>
</dbReference>
<dbReference type="GO" id="GO:0046872">
    <property type="term" value="F:metal ion binding"/>
    <property type="evidence" value="ECO:0007669"/>
    <property type="project" value="UniProtKB-KW"/>
</dbReference>
<dbReference type="InterPro" id="IPR001433">
    <property type="entry name" value="OxRdtase_FAD/NAD-bd"/>
</dbReference>
<reference evidence="3 4" key="1">
    <citation type="journal article" date="2014" name="Nature">
        <title>An environmental bacterial taxon with a large and distinct metabolic repertoire.</title>
        <authorList>
            <person name="Wilson M.C."/>
            <person name="Mori T."/>
            <person name="Ruckert C."/>
            <person name="Uria A.R."/>
            <person name="Helf M.J."/>
            <person name="Takada K."/>
            <person name="Gernert C."/>
            <person name="Steffens U.A."/>
            <person name="Heycke N."/>
            <person name="Schmitt S."/>
            <person name="Rinke C."/>
            <person name="Helfrich E.J."/>
            <person name="Brachmann A.O."/>
            <person name="Gurgui C."/>
            <person name="Wakimoto T."/>
            <person name="Kracht M."/>
            <person name="Crusemann M."/>
            <person name="Hentschel U."/>
            <person name="Abe I."/>
            <person name="Matsunaga S."/>
            <person name="Kalinowski J."/>
            <person name="Takeyama H."/>
            <person name="Piel J."/>
        </authorList>
    </citation>
    <scope>NUCLEOTIDE SEQUENCE [LARGE SCALE GENOMIC DNA]</scope>
    <source>
        <strain evidence="4">TSY1</strain>
    </source>
</reference>
<organism evidence="3 4">
    <name type="scientific">Entotheonella factor</name>
    <dbReference type="NCBI Taxonomy" id="1429438"/>
    <lineage>
        <taxon>Bacteria</taxon>
        <taxon>Pseudomonadati</taxon>
        <taxon>Nitrospinota/Tectimicrobiota group</taxon>
        <taxon>Candidatus Tectimicrobiota</taxon>
        <taxon>Candidatus Entotheonellia</taxon>
        <taxon>Candidatus Entotheonellales</taxon>
        <taxon>Candidatus Entotheonellaceae</taxon>
        <taxon>Candidatus Entotheonella</taxon>
    </lineage>
</organism>
<dbReference type="SUPFAM" id="SSF63380">
    <property type="entry name" value="Riboflavin synthase domain-like"/>
    <property type="match status" value="1"/>
</dbReference>
<evidence type="ECO:0000313" key="4">
    <source>
        <dbReference type="Proteomes" id="UP000019141"/>
    </source>
</evidence>
<dbReference type="HOGENOM" id="CLU_003827_1_1_7"/>
<keyword evidence="4" id="KW-1185">Reference proteome</keyword>
<dbReference type="PROSITE" id="PS51384">
    <property type="entry name" value="FAD_FR"/>
    <property type="match status" value="1"/>
</dbReference>